<dbReference type="EMBL" id="CP145607">
    <property type="protein sequence ID" value="WWM71700.1"/>
    <property type="molecule type" value="Genomic_DNA"/>
</dbReference>
<feature type="compositionally biased region" description="Acidic residues" evidence="1">
    <location>
        <begin position="185"/>
        <end position="196"/>
    </location>
</feature>
<protein>
    <recommendedName>
        <fullName evidence="4">Terminase small subunit</fullName>
    </recommendedName>
</protein>
<feature type="compositionally biased region" description="Basic and acidic residues" evidence="1">
    <location>
        <begin position="164"/>
        <end position="179"/>
    </location>
</feature>
<sequence>MINPPIPTTFDAAPEPGLPASSTATPEPDPASPLAQRLALAGEGSDRHDGWTPARMAAFCEALAATGCVDTACQHLGMAKSGLYEARRRNPLFALAWEDALIDGALPRLADELLSHAFRGSVERFYRDGECVGEKHFTDTRLGLALLKRLDRKAAERAAADLAAHEREQAAAEEARDAAAQDPFDPFEDGEVDEVDPMPFSPTLDRPHPRIQRTTTG</sequence>
<dbReference type="RefSeq" id="WP_338505318.1">
    <property type="nucleotide sequence ID" value="NZ_CP145607.1"/>
</dbReference>
<proteinExistence type="predicted"/>
<evidence type="ECO:0000313" key="3">
    <source>
        <dbReference type="Proteomes" id="UP001382935"/>
    </source>
</evidence>
<dbReference type="Proteomes" id="UP001382935">
    <property type="component" value="Chromosome"/>
</dbReference>
<evidence type="ECO:0000313" key="2">
    <source>
        <dbReference type="EMBL" id="WWM71700.1"/>
    </source>
</evidence>
<evidence type="ECO:0000256" key="1">
    <source>
        <dbReference type="SAM" id="MobiDB-lite"/>
    </source>
</evidence>
<reference evidence="2 3" key="1">
    <citation type="submission" date="2024-02" db="EMBL/GenBank/DDBJ databases">
        <title>Full genome sequence of Sphingomonas kaistensis.</title>
        <authorList>
            <person name="Poletto B.L."/>
            <person name="Silva G."/>
            <person name="Galante D."/>
            <person name="Campos K.R."/>
            <person name="Santos M.B.N."/>
            <person name="Sacchi C.T."/>
        </authorList>
    </citation>
    <scope>NUCLEOTIDE SEQUENCE [LARGE SCALE GENOMIC DNA]</scope>
    <source>
        <strain evidence="2 3">MA4R</strain>
    </source>
</reference>
<gene>
    <name evidence="2" type="ORF">V6R86_13740</name>
</gene>
<evidence type="ECO:0008006" key="4">
    <source>
        <dbReference type="Google" id="ProtNLM"/>
    </source>
</evidence>
<keyword evidence="3" id="KW-1185">Reference proteome</keyword>
<accession>A0ABZ2G6Q6</accession>
<organism evidence="2 3">
    <name type="scientific">Sphingomonas kaistensis</name>
    <dbReference type="NCBI Taxonomy" id="298708"/>
    <lineage>
        <taxon>Bacteria</taxon>
        <taxon>Pseudomonadati</taxon>
        <taxon>Pseudomonadota</taxon>
        <taxon>Alphaproteobacteria</taxon>
        <taxon>Sphingomonadales</taxon>
        <taxon>Sphingomonadaceae</taxon>
        <taxon>Sphingomonas</taxon>
    </lineage>
</organism>
<feature type="region of interest" description="Disordered" evidence="1">
    <location>
        <begin position="164"/>
        <end position="217"/>
    </location>
</feature>
<feature type="region of interest" description="Disordered" evidence="1">
    <location>
        <begin position="1"/>
        <end position="33"/>
    </location>
</feature>
<name>A0ABZ2G6Q6_9SPHN</name>